<dbReference type="Gene3D" id="3.40.190.150">
    <property type="entry name" value="Bordetella uptake gene, domain 1"/>
    <property type="match status" value="1"/>
</dbReference>
<evidence type="ECO:0000256" key="1">
    <source>
        <dbReference type="ARBA" id="ARBA00006987"/>
    </source>
</evidence>
<evidence type="ECO:0000313" key="3">
    <source>
        <dbReference type="EMBL" id="SMG60727.1"/>
    </source>
</evidence>
<proteinExistence type="inferred from homology"/>
<accession>A0A1X7M4U6</accession>
<dbReference type="RefSeq" id="WP_085489476.1">
    <property type="nucleotide sequence ID" value="NZ_FXAT01000017.1"/>
</dbReference>
<dbReference type="EMBL" id="FXAT01000017">
    <property type="protein sequence ID" value="SMG60727.1"/>
    <property type="molecule type" value="Genomic_DNA"/>
</dbReference>
<evidence type="ECO:0000313" key="4">
    <source>
        <dbReference type="Proteomes" id="UP000193228"/>
    </source>
</evidence>
<dbReference type="AlphaFoldDB" id="A0A1X7M4U6"/>
<dbReference type="CDD" id="cd07012">
    <property type="entry name" value="PBP2_Bug_TTT"/>
    <property type="match status" value="1"/>
</dbReference>
<dbReference type="PIRSF" id="PIRSF017082">
    <property type="entry name" value="YflP"/>
    <property type="match status" value="1"/>
</dbReference>
<organism evidence="3 4">
    <name type="scientific">Paraburkholderia susongensis</name>
    <dbReference type="NCBI Taxonomy" id="1515439"/>
    <lineage>
        <taxon>Bacteria</taxon>
        <taxon>Pseudomonadati</taxon>
        <taxon>Pseudomonadota</taxon>
        <taxon>Betaproteobacteria</taxon>
        <taxon>Burkholderiales</taxon>
        <taxon>Burkholderiaceae</taxon>
        <taxon>Paraburkholderia</taxon>
    </lineage>
</organism>
<sequence length="332" mass="36182">MQSRKRQTSMVLQIIRILLCGLVALASMSVSAENGNDYPSRPLHIIVPANAGSGLDNGIRPLAKYMTGTAGWTTVIDNRGGGHGFIAAHAFLRAPKDGYTIFTGGSSTMAYNPIVFKHAPYDPLDDFTPVARAMIVPDILVVSAKSGIRSVADLVARLRAQPGRLFFASENVNLLPAELFLQSQHLDATNVYYRSSPAAMIDLIGGSIEFMFVDSIAALSMIRAGYLTPLAVTSGKRLHALPDVPTLTETGVANLKFFEWSGLFLPKNAPPEQVDRLHKVVDAYFHTPAAARYLDHVGGQYEDISPADFRQWIANDIARNRVTYQSFTASEE</sequence>
<dbReference type="OrthoDB" id="8678477at2"/>
<dbReference type="PANTHER" id="PTHR42928:SF5">
    <property type="entry name" value="BLR1237 PROTEIN"/>
    <property type="match status" value="1"/>
</dbReference>
<name>A0A1X7M4U6_9BURK</name>
<keyword evidence="2" id="KW-0732">Signal</keyword>
<keyword evidence="4" id="KW-1185">Reference proteome</keyword>
<comment type="similarity">
    <text evidence="1">Belongs to the UPF0065 (bug) family.</text>
</comment>
<evidence type="ECO:0000256" key="2">
    <source>
        <dbReference type="SAM" id="SignalP"/>
    </source>
</evidence>
<dbReference type="Pfam" id="PF03401">
    <property type="entry name" value="TctC"/>
    <property type="match status" value="1"/>
</dbReference>
<reference evidence="4" key="1">
    <citation type="submission" date="2017-04" db="EMBL/GenBank/DDBJ databases">
        <authorList>
            <person name="Varghese N."/>
            <person name="Submissions S."/>
        </authorList>
    </citation>
    <scope>NUCLEOTIDE SEQUENCE [LARGE SCALE GENOMIC DNA]</scope>
    <source>
        <strain evidence="4">LMG 29540</strain>
    </source>
</reference>
<dbReference type="SUPFAM" id="SSF53850">
    <property type="entry name" value="Periplasmic binding protein-like II"/>
    <property type="match status" value="1"/>
</dbReference>
<dbReference type="InterPro" id="IPR042100">
    <property type="entry name" value="Bug_dom1"/>
</dbReference>
<dbReference type="STRING" id="1515439.SAMN06265784_11795"/>
<feature type="signal peptide" evidence="2">
    <location>
        <begin position="1"/>
        <end position="32"/>
    </location>
</feature>
<dbReference type="Proteomes" id="UP000193228">
    <property type="component" value="Unassembled WGS sequence"/>
</dbReference>
<dbReference type="PANTHER" id="PTHR42928">
    <property type="entry name" value="TRICARBOXYLATE-BINDING PROTEIN"/>
    <property type="match status" value="1"/>
</dbReference>
<feature type="chain" id="PRO_5013163453" evidence="2">
    <location>
        <begin position="33"/>
        <end position="332"/>
    </location>
</feature>
<gene>
    <name evidence="3" type="ORF">SAMN06265784_11795</name>
</gene>
<keyword evidence="3" id="KW-0675">Receptor</keyword>
<protein>
    <submittedName>
        <fullName evidence="3">Tripartite-type tricarboxylate transporter, receptor component TctC</fullName>
    </submittedName>
</protein>
<dbReference type="InterPro" id="IPR005064">
    <property type="entry name" value="BUG"/>
</dbReference>
<dbReference type="Gene3D" id="3.40.190.10">
    <property type="entry name" value="Periplasmic binding protein-like II"/>
    <property type="match status" value="1"/>
</dbReference>